<dbReference type="Proteomes" id="UP000827872">
    <property type="component" value="Linkage Group LG03"/>
</dbReference>
<sequence length="106" mass="11839">MVKEVLKKPFINVEWKKGPVIEATAGDDVVKLPVKVVAYPQPEFQWFKDGRLISSRQAQYSMLIKDVAEHNAGTYTLVLRNGLAGLEKHISLQLVVNGKTGVTYEV</sequence>
<accession>A0ACB8EIF7</accession>
<keyword evidence="1" id="KW-0675">Receptor</keyword>
<organism evidence="1 2">
    <name type="scientific">Sphaerodactylus townsendi</name>
    <dbReference type="NCBI Taxonomy" id="933632"/>
    <lineage>
        <taxon>Eukaryota</taxon>
        <taxon>Metazoa</taxon>
        <taxon>Chordata</taxon>
        <taxon>Craniata</taxon>
        <taxon>Vertebrata</taxon>
        <taxon>Euteleostomi</taxon>
        <taxon>Lepidosauria</taxon>
        <taxon>Squamata</taxon>
        <taxon>Bifurcata</taxon>
        <taxon>Gekkota</taxon>
        <taxon>Sphaerodactylidae</taxon>
        <taxon>Sphaerodactylus</taxon>
    </lineage>
</organism>
<proteinExistence type="predicted"/>
<dbReference type="EMBL" id="CM037616">
    <property type="protein sequence ID" value="KAH7992476.1"/>
    <property type="molecule type" value="Genomic_DNA"/>
</dbReference>
<comment type="caution">
    <text evidence="1">The sequence shown here is derived from an EMBL/GenBank/DDBJ whole genome shotgun (WGS) entry which is preliminary data.</text>
</comment>
<evidence type="ECO:0000313" key="2">
    <source>
        <dbReference type="Proteomes" id="UP000827872"/>
    </source>
</evidence>
<protein>
    <submittedName>
        <fullName evidence="1">Vascular endothelial growth factor receptor 3</fullName>
    </submittedName>
</protein>
<name>A0ACB8EIF7_9SAUR</name>
<evidence type="ECO:0000313" key="1">
    <source>
        <dbReference type="EMBL" id="KAH7992476.1"/>
    </source>
</evidence>
<gene>
    <name evidence="1" type="primary">FLT4_3</name>
    <name evidence="1" type="ORF">K3G42_023211</name>
</gene>
<keyword evidence="2" id="KW-1185">Reference proteome</keyword>
<reference evidence="1" key="1">
    <citation type="submission" date="2021-08" db="EMBL/GenBank/DDBJ databases">
        <title>The first chromosome-level gecko genome reveals the dynamic sex chromosomes of Neotropical dwarf geckos (Sphaerodactylidae: Sphaerodactylus).</title>
        <authorList>
            <person name="Pinto B.J."/>
            <person name="Keating S.E."/>
            <person name="Gamble T."/>
        </authorList>
    </citation>
    <scope>NUCLEOTIDE SEQUENCE</scope>
    <source>
        <strain evidence="1">TG3544</strain>
    </source>
</reference>